<reference evidence="3" key="1">
    <citation type="submission" date="2021-10" db="EMBL/GenBank/DDBJ databases">
        <authorList>
            <person name="Piombo E."/>
        </authorList>
    </citation>
    <scope>NUCLEOTIDE SEQUENCE</scope>
</reference>
<evidence type="ECO:0000313" key="3">
    <source>
        <dbReference type="EMBL" id="CAH0046373.1"/>
    </source>
</evidence>
<dbReference type="Pfam" id="PF24969">
    <property type="entry name" value="LRR_15"/>
    <property type="match status" value="1"/>
</dbReference>
<comment type="caution">
    <text evidence="3">The sequence shown here is derived from an EMBL/GenBank/DDBJ whole genome shotgun (WGS) entry which is preliminary data.</text>
</comment>
<proteinExistence type="predicted"/>
<name>A0A9P0EE81_9HYPO</name>
<feature type="domain" description="F-box" evidence="1">
    <location>
        <begin position="16"/>
        <end position="55"/>
    </location>
</feature>
<protein>
    <recommendedName>
        <fullName evidence="5">F-box domain-containing protein</fullName>
    </recommendedName>
</protein>
<accession>A0A9P0EE81</accession>
<organism evidence="3 4">
    <name type="scientific">Clonostachys solani</name>
    <dbReference type="NCBI Taxonomy" id="160281"/>
    <lineage>
        <taxon>Eukaryota</taxon>
        <taxon>Fungi</taxon>
        <taxon>Dikarya</taxon>
        <taxon>Ascomycota</taxon>
        <taxon>Pezizomycotina</taxon>
        <taxon>Sordariomycetes</taxon>
        <taxon>Hypocreomycetidae</taxon>
        <taxon>Hypocreales</taxon>
        <taxon>Bionectriaceae</taxon>
        <taxon>Clonostachys</taxon>
    </lineage>
</organism>
<dbReference type="InterPro" id="IPR001810">
    <property type="entry name" value="F-box_dom"/>
</dbReference>
<evidence type="ECO:0000259" key="2">
    <source>
        <dbReference type="Pfam" id="PF24969"/>
    </source>
</evidence>
<evidence type="ECO:0000313" key="4">
    <source>
        <dbReference type="Proteomes" id="UP000775872"/>
    </source>
</evidence>
<sequence>MEQQAQVEKIPPTTLLTLPPEILSQIFSCLVDETEGKPDIQAILKTCKHLYEIALPISVSVFRNTVHSYSGSSSCSRVRNIRFLRYILVSKPWLAKHVKTVIIGRCSVYDDKYLGFNQRGEGHDAVTSDELAVYRHNIEFFLGQLPSGYTQSWYKQWLTDLRSGTSDSQFALILLSCPNIRTILYVEPEGTRHFGQLIRFIRNLVGINRSIQTPGSEWGDGNHPPMAIPLSNVRDVFHETPNYKNGYKTFYLEAPDILAFPRIRFYECILANGDSIAATMFKTLPLRSSSVEEIVLHCSYLCPDALAGMLGACKALKKFEFTYGRLEVSPDLMTPRDIFEALLPHADTLEELYIHLEENGDKDWEWVEYPSKLYLGPGLPQLRNLKKLTVGMQALTGMLAFQPETHDEDDQMPMEIEGAARIIHCLPENLENLLVRDCGVAILDQVEELLAAIERGGRFGKLTDIRLIFNAWKMDMEVDGPEIERLNSNSANVRLDVVLQNDLGYVYDLGFCITEDDDYAIERNIMSRINSRHVRDEYLESRGKVSDVDEIPPYLLD</sequence>
<evidence type="ECO:0000259" key="1">
    <source>
        <dbReference type="Pfam" id="PF12937"/>
    </source>
</evidence>
<gene>
    <name evidence="3" type="ORF">CSOL1703_00012107</name>
</gene>
<dbReference type="AlphaFoldDB" id="A0A9P0EE81"/>
<dbReference type="InterPro" id="IPR056867">
    <property type="entry name" value="LRR_15"/>
</dbReference>
<dbReference type="Proteomes" id="UP000775872">
    <property type="component" value="Unassembled WGS sequence"/>
</dbReference>
<dbReference type="OrthoDB" id="2520703at2759"/>
<evidence type="ECO:0008006" key="5">
    <source>
        <dbReference type="Google" id="ProtNLM"/>
    </source>
</evidence>
<dbReference type="EMBL" id="CABFOC020000014">
    <property type="protein sequence ID" value="CAH0046373.1"/>
    <property type="molecule type" value="Genomic_DNA"/>
</dbReference>
<feature type="domain" description="Leucine-rich repeat" evidence="2">
    <location>
        <begin position="81"/>
        <end position="356"/>
    </location>
</feature>
<dbReference type="Pfam" id="PF12937">
    <property type="entry name" value="F-box-like"/>
    <property type="match status" value="1"/>
</dbReference>
<keyword evidence="4" id="KW-1185">Reference proteome</keyword>